<dbReference type="RefSeq" id="XP_007733906.1">
    <property type="nucleotide sequence ID" value="XM_007735716.1"/>
</dbReference>
<keyword evidence="4" id="KW-1185">Reference proteome</keyword>
<name>W9Y6S8_9EURO</name>
<proteinExistence type="predicted"/>
<evidence type="ECO:0000313" key="4">
    <source>
        <dbReference type="Proteomes" id="UP000019478"/>
    </source>
</evidence>
<dbReference type="GeneID" id="19169706"/>
<accession>W9Y6S8</accession>
<dbReference type="AlphaFoldDB" id="W9Y6S8"/>
<comment type="caution">
    <text evidence="3">The sequence shown here is derived from an EMBL/GenBank/DDBJ whole genome shotgun (WGS) entry which is preliminary data.</text>
</comment>
<gene>
    <name evidence="3" type="ORF">A1O3_05596</name>
</gene>
<dbReference type="EMBL" id="AMGY01000004">
    <property type="protein sequence ID" value="EXJ84921.1"/>
    <property type="molecule type" value="Genomic_DNA"/>
</dbReference>
<dbReference type="Pfam" id="PF26616">
    <property type="entry name" value="CorA-like"/>
    <property type="match status" value="1"/>
</dbReference>
<reference evidence="3 4" key="1">
    <citation type="submission" date="2013-03" db="EMBL/GenBank/DDBJ databases">
        <title>The Genome Sequence of Capronia epimyces CBS 606.96.</title>
        <authorList>
            <consortium name="The Broad Institute Genomics Platform"/>
            <person name="Cuomo C."/>
            <person name="de Hoog S."/>
            <person name="Gorbushina A."/>
            <person name="Walker B."/>
            <person name="Young S.K."/>
            <person name="Zeng Q."/>
            <person name="Gargeya S."/>
            <person name="Fitzgerald M."/>
            <person name="Haas B."/>
            <person name="Abouelleil A."/>
            <person name="Allen A.W."/>
            <person name="Alvarado L."/>
            <person name="Arachchi H.M."/>
            <person name="Berlin A.M."/>
            <person name="Chapman S.B."/>
            <person name="Gainer-Dewar J."/>
            <person name="Goldberg J."/>
            <person name="Griggs A."/>
            <person name="Gujja S."/>
            <person name="Hansen M."/>
            <person name="Howarth C."/>
            <person name="Imamovic A."/>
            <person name="Ireland A."/>
            <person name="Larimer J."/>
            <person name="McCowan C."/>
            <person name="Murphy C."/>
            <person name="Pearson M."/>
            <person name="Poon T.W."/>
            <person name="Priest M."/>
            <person name="Roberts A."/>
            <person name="Saif S."/>
            <person name="Shea T."/>
            <person name="Sisk P."/>
            <person name="Sykes S."/>
            <person name="Wortman J."/>
            <person name="Nusbaum C."/>
            <person name="Birren B."/>
        </authorList>
    </citation>
    <scope>NUCLEOTIDE SEQUENCE [LARGE SCALE GENOMIC DNA]</scope>
    <source>
        <strain evidence="3 4">CBS 606.96</strain>
    </source>
</reference>
<dbReference type="InterPro" id="IPR058257">
    <property type="entry name" value="CorA-like_dom"/>
</dbReference>
<dbReference type="Proteomes" id="UP000019478">
    <property type="component" value="Unassembled WGS sequence"/>
</dbReference>
<keyword evidence="1" id="KW-0812">Transmembrane</keyword>
<dbReference type="OrthoDB" id="5396681at2759"/>
<protein>
    <recommendedName>
        <fullName evidence="2">CorA-like transporter domain-containing protein</fullName>
    </recommendedName>
</protein>
<keyword evidence="1" id="KW-0472">Membrane</keyword>
<keyword evidence="1" id="KW-1133">Transmembrane helix</keyword>
<evidence type="ECO:0000313" key="3">
    <source>
        <dbReference type="EMBL" id="EXJ84921.1"/>
    </source>
</evidence>
<feature type="transmembrane region" description="Helical" evidence="1">
    <location>
        <begin position="260"/>
        <end position="284"/>
    </location>
</feature>
<sequence>MDADYIKYRTLEVAYALKFPEPRALSGDKSQLEWSIRQIGIYQKYDTTIKQSTWILVFPNRESTTRDDLARKLDPQRGEYPNPILDHPLSIHLFLFAERVQNWRFYISHFENEVWKLGNLTVTIDIGDALPFQETYTDLSTLHYLESRLAPLRAIFAATKRLAEALGRINDQLGKEGHVTQEEAFEMQELLTNLISRIHAYSDNIEFNLSKISRITELLAGTISLKSQHTSEDMSNRIYDLTKSALEDSSSMRVTTFTTLLFLPSTFVAVFIIRPLLCLLWSMFSD</sequence>
<organism evidence="3 4">
    <name type="scientific">Capronia epimyces CBS 606.96</name>
    <dbReference type="NCBI Taxonomy" id="1182542"/>
    <lineage>
        <taxon>Eukaryota</taxon>
        <taxon>Fungi</taxon>
        <taxon>Dikarya</taxon>
        <taxon>Ascomycota</taxon>
        <taxon>Pezizomycotina</taxon>
        <taxon>Eurotiomycetes</taxon>
        <taxon>Chaetothyriomycetidae</taxon>
        <taxon>Chaetothyriales</taxon>
        <taxon>Herpotrichiellaceae</taxon>
        <taxon>Capronia</taxon>
    </lineage>
</organism>
<dbReference type="HOGENOM" id="CLU_029947_0_0_1"/>
<dbReference type="STRING" id="1182542.W9Y6S8"/>
<dbReference type="eggNOG" id="ENOG502SNI3">
    <property type="taxonomic scope" value="Eukaryota"/>
</dbReference>
<evidence type="ECO:0000259" key="2">
    <source>
        <dbReference type="Pfam" id="PF26616"/>
    </source>
</evidence>
<feature type="domain" description="CorA-like transporter" evidence="2">
    <location>
        <begin position="10"/>
        <end position="116"/>
    </location>
</feature>
<evidence type="ECO:0000256" key="1">
    <source>
        <dbReference type="SAM" id="Phobius"/>
    </source>
</evidence>